<dbReference type="Pfam" id="PF01075">
    <property type="entry name" value="Glyco_transf_9"/>
    <property type="match status" value="1"/>
</dbReference>
<evidence type="ECO:0000313" key="3">
    <source>
        <dbReference type="EMBL" id="QGW29093.1"/>
    </source>
</evidence>
<protein>
    <submittedName>
        <fullName evidence="3">Glycosyl transferase</fullName>
    </submittedName>
</protein>
<dbReference type="PANTHER" id="PTHR30160:SF1">
    <property type="entry name" value="LIPOPOLYSACCHARIDE 1,2-N-ACETYLGLUCOSAMINETRANSFERASE-RELATED"/>
    <property type="match status" value="1"/>
</dbReference>
<dbReference type="KEGG" id="fls:GLV81_14155"/>
<proteinExistence type="predicted"/>
<dbReference type="PANTHER" id="PTHR30160">
    <property type="entry name" value="TETRAACYLDISACCHARIDE 4'-KINASE-RELATED"/>
    <property type="match status" value="1"/>
</dbReference>
<dbReference type="AlphaFoldDB" id="A0A6I6GBK6"/>
<evidence type="ECO:0000256" key="2">
    <source>
        <dbReference type="ARBA" id="ARBA00022679"/>
    </source>
</evidence>
<evidence type="ECO:0000313" key="4">
    <source>
        <dbReference type="Proteomes" id="UP000426027"/>
    </source>
</evidence>
<sequence>MARFLIVRFSSIGDIVLTTPVIRCIKTQLPDAEVHFLTKQSFKSILAHNPYIDHLHLVKEDLSEAIQLLQAYQFDYVIDLHHNLRSLRVKRGLQVKSFSFNKLNIEKWLLTNFKINRMPPVHIVDRYMQTVSSLGVVNDGKGLNYFIAKTDHVSADDIPTSHSAGYIGVVIGAALATKKMPVEQLKAICAGIHHPIILLGGPEDAVEGDQIAAVDPIKIYNACGKFKLNESADLVRKAKIIISHDTGLMHIAAAYQKPIISIWGNTVPEFGMGPYYGSLPAMHQAFEVSSLRCRPCSKIGHRQCPKGHFNCMNRQDIPGIVAAAHQMLSQL</sequence>
<dbReference type="GO" id="GO:0005829">
    <property type="term" value="C:cytosol"/>
    <property type="evidence" value="ECO:0007669"/>
    <property type="project" value="TreeGrafter"/>
</dbReference>
<dbReference type="EMBL" id="CP046566">
    <property type="protein sequence ID" value="QGW29093.1"/>
    <property type="molecule type" value="Genomic_DNA"/>
</dbReference>
<dbReference type="CDD" id="cd03789">
    <property type="entry name" value="GT9_LPS_heptosyltransferase"/>
    <property type="match status" value="1"/>
</dbReference>
<keyword evidence="4" id="KW-1185">Reference proteome</keyword>
<dbReference type="InterPro" id="IPR051199">
    <property type="entry name" value="LPS_LOS_Heptosyltrfase"/>
</dbReference>
<dbReference type="Gene3D" id="3.40.50.2000">
    <property type="entry name" value="Glycogen Phosphorylase B"/>
    <property type="match status" value="2"/>
</dbReference>
<evidence type="ECO:0000256" key="1">
    <source>
        <dbReference type="ARBA" id="ARBA00022676"/>
    </source>
</evidence>
<keyword evidence="2 3" id="KW-0808">Transferase</keyword>
<dbReference type="GO" id="GO:0009244">
    <property type="term" value="P:lipopolysaccharide core region biosynthetic process"/>
    <property type="evidence" value="ECO:0007669"/>
    <property type="project" value="TreeGrafter"/>
</dbReference>
<dbReference type="Proteomes" id="UP000426027">
    <property type="component" value="Chromosome"/>
</dbReference>
<dbReference type="SUPFAM" id="SSF53756">
    <property type="entry name" value="UDP-Glycosyltransferase/glycogen phosphorylase"/>
    <property type="match status" value="1"/>
</dbReference>
<name>A0A6I6GBK6_9BACT</name>
<accession>A0A6I6GBK6</accession>
<dbReference type="InterPro" id="IPR002201">
    <property type="entry name" value="Glyco_trans_9"/>
</dbReference>
<gene>
    <name evidence="3" type="ORF">GLV81_14155</name>
</gene>
<organism evidence="3 4">
    <name type="scientific">Phnomibacter ginsenosidimutans</name>
    <dbReference type="NCBI Taxonomy" id="2676868"/>
    <lineage>
        <taxon>Bacteria</taxon>
        <taxon>Pseudomonadati</taxon>
        <taxon>Bacteroidota</taxon>
        <taxon>Chitinophagia</taxon>
        <taxon>Chitinophagales</taxon>
        <taxon>Chitinophagaceae</taxon>
        <taxon>Phnomibacter</taxon>
    </lineage>
</organism>
<keyword evidence="1" id="KW-0328">Glycosyltransferase</keyword>
<reference evidence="3 4" key="1">
    <citation type="submission" date="2019-11" db="EMBL/GenBank/DDBJ databases">
        <authorList>
            <person name="Im W.T."/>
        </authorList>
    </citation>
    <scope>NUCLEOTIDE SEQUENCE [LARGE SCALE GENOMIC DNA]</scope>
    <source>
        <strain evidence="3 4">SB-02</strain>
    </source>
</reference>
<dbReference type="GO" id="GO:0008713">
    <property type="term" value="F:ADP-heptose-lipopolysaccharide heptosyltransferase activity"/>
    <property type="evidence" value="ECO:0007669"/>
    <property type="project" value="TreeGrafter"/>
</dbReference>
<dbReference type="RefSeq" id="WP_157479446.1">
    <property type="nucleotide sequence ID" value="NZ_CP046566.1"/>
</dbReference>